<keyword evidence="2" id="KW-0732">Signal</keyword>
<protein>
    <submittedName>
        <fullName evidence="3">Uncharacterized protein</fullName>
    </submittedName>
</protein>
<name>A0A660L0K0_9ACTN</name>
<reference evidence="3 4" key="1">
    <citation type="submission" date="2018-10" db="EMBL/GenBank/DDBJ databases">
        <title>Genomic Encyclopedia of Archaeal and Bacterial Type Strains, Phase II (KMG-II): from individual species to whole genera.</title>
        <authorList>
            <person name="Goeker M."/>
        </authorList>
    </citation>
    <scope>NUCLEOTIDE SEQUENCE [LARGE SCALE GENOMIC DNA]</scope>
    <source>
        <strain evidence="3 4">DSM 14954</strain>
    </source>
</reference>
<dbReference type="RefSeq" id="WP_147447926.1">
    <property type="nucleotide sequence ID" value="NZ_RBIL01000002.1"/>
</dbReference>
<dbReference type="AlphaFoldDB" id="A0A660L0K0"/>
<feature type="region of interest" description="Disordered" evidence="1">
    <location>
        <begin position="341"/>
        <end position="369"/>
    </location>
</feature>
<feature type="signal peptide" evidence="2">
    <location>
        <begin position="1"/>
        <end position="23"/>
    </location>
</feature>
<feature type="chain" id="PRO_5039377215" evidence="2">
    <location>
        <begin position="24"/>
        <end position="483"/>
    </location>
</feature>
<dbReference type="Proteomes" id="UP000278962">
    <property type="component" value="Unassembled WGS sequence"/>
</dbReference>
<gene>
    <name evidence="3" type="ORF">C8N24_4414</name>
</gene>
<keyword evidence="4" id="KW-1185">Reference proteome</keyword>
<evidence type="ECO:0000256" key="2">
    <source>
        <dbReference type="SAM" id="SignalP"/>
    </source>
</evidence>
<evidence type="ECO:0000313" key="4">
    <source>
        <dbReference type="Proteomes" id="UP000278962"/>
    </source>
</evidence>
<accession>A0A660L0K0</accession>
<comment type="caution">
    <text evidence="3">The sequence shown here is derived from an EMBL/GenBank/DDBJ whole genome shotgun (WGS) entry which is preliminary data.</text>
</comment>
<sequence>MRVSIAGVVATAILAISAASASAGEVWMWACHGPNGQSLSSGGVLVGDSSGTAAAGGSCDTAGTDAARTLTATGAGGSAWVKISVPDGLNVKRVRIVRKANGLGTAGAATYTATYGPKPNTATTPPTTFPADTLPDTDFSNAAPEFAVSGAGELTLKLSCTATPCTGSLDVQRVAFLVEDNDAPFALGVNRNNPVVTTRDKLLNEKGEVLRDAAGNELYYVDEVPMILSGKDSGTGIDHAVVSIFGPGLSAPTSDIVEFDCTDLSPGDATNDRPLDRTKCGDAAGKAFAKKWRDLIPGTGGTYGRSVVFFDAAGNRTTALDNDLFEVSVISKPISTRTLSIGTDPLSLPETPGAPKPPSGGVQGAQRNQCRTPRLSVVLSSKPVRVSKGTPVLQYKKAYKFTGRLTCVIDGKRRSAPKRTKVSILNKVGKKTVRKPNTAIRDKGGVNLKLKFVSSRTVIFRYTNADGQKSEVKIKVRVTKKKK</sequence>
<organism evidence="3 4">
    <name type="scientific">Solirubrobacter pauli</name>
    <dbReference type="NCBI Taxonomy" id="166793"/>
    <lineage>
        <taxon>Bacteria</taxon>
        <taxon>Bacillati</taxon>
        <taxon>Actinomycetota</taxon>
        <taxon>Thermoleophilia</taxon>
        <taxon>Solirubrobacterales</taxon>
        <taxon>Solirubrobacteraceae</taxon>
        <taxon>Solirubrobacter</taxon>
    </lineage>
</organism>
<dbReference type="OrthoDB" id="5244959at2"/>
<proteinExistence type="predicted"/>
<evidence type="ECO:0000256" key="1">
    <source>
        <dbReference type="SAM" id="MobiDB-lite"/>
    </source>
</evidence>
<evidence type="ECO:0000313" key="3">
    <source>
        <dbReference type="EMBL" id="RKQ86402.1"/>
    </source>
</evidence>
<dbReference type="EMBL" id="RBIL01000002">
    <property type="protein sequence ID" value="RKQ86402.1"/>
    <property type="molecule type" value="Genomic_DNA"/>
</dbReference>